<keyword evidence="2" id="KW-0238">DNA-binding</keyword>
<dbReference type="CDD" id="cd09879">
    <property type="entry name" value="PIN_VapC_AF0591-like"/>
    <property type="match status" value="1"/>
</dbReference>
<reference evidence="2 3" key="1">
    <citation type="journal article" name="Nat. Commun.">
        <title>Undinarchaeota illuminate DPANN phylogeny and the impact of gene transfer on archaeal evolution.</title>
        <authorList>
            <person name="Dombrowski N."/>
            <person name="Williams T.A."/>
            <person name="Sun J."/>
            <person name="Woodcroft B.J."/>
            <person name="Lee J.H."/>
            <person name="Minh B.Q."/>
            <person name="Rinke C."/>
            <person name="Spang A."/>
        </authorList>
    </citation>
    <scope>NUCLEOTIDE SEQUENCE [LARGE SCALE GENOMIC DNA]</scope>
    <source>
        <strain evidence="2">MAG_bin17</strain>
    </source>
</reference>
<accession>A0A832X5H4</accession>
<dbReference type="GO" id="GO:0003677">
    <property type="term" value="F:DNA binding"/>
    <property type="evidence" value="ECO:0007669"/>
    <property type="project" value="UniProtKB-KW"/>
</dbReference>
<dbReference type="InterPro" id="IPR002716">
    <property type="entry name" value="PIN_dom"/>
</dbReference>
<keyword evidence="3" id="KW-1185">Reference proteome</keyword>
<dbReference type="InterPro" id="IPR029060">
    <property type="entry name" value="PIN-like_dom_sf"/>
</dbReference>
<evidence type="ECO:0000259" key="1">
    <source>
        <dbReference type="SMART" id="SM00670"/>
    </source>
</evidence>
<comment type="caution">
    <text evidence="2">The sequence shown here is derived from an EMBL/GenBank/DDBJ whole genome shotgun (WGS) entry which is preliminary data.</text>
</comment>
<dbReference type="Pfam" id="PF18477">
    <property type="entry name" value="PIN_9"/>
    <property type="match status" value="1"/>
</dbReference>
<dbReference type="Proteomes" id="UP000604391">
    <property type="component" value="Unassembled WGS sequence"/>
</dbReference>
<evidence type="ECO:0000313" key="2">
    <source>
        <dbReference type="EMBL" id="HIJ99809.1"/>
    </source>
</evidence>
<dbReference type="SMART" id="SM00670">
    <property type="entry name" value="PINc"/>
    <property type="match status" value="1"/>
</dbReference>
<dbReference type="Gene3D" id="3.40.50.1010">
    <property type="entry name" value="5'-nuclease"/>
    <property type="match status" value="1"/>
</dbReference>
<protein>
    <submittedName>
        <fullName evidence="2">DNA-binding protein</fullName>
    </submittedName>
</protein>
<dbReference type="EMBL" id="DVAD01000015">
    <property type="protein sequence ID" value="HIJ99809.1"/>
    <property type="molecule type" value="Genomic_DNA"/>
</dbReference>
<dbReference type="SUPFAM" id="SSF88723">
    <property type="entry name" value="PIN domain-like"/>
    <property type="match status" value="1"/>
</dbReference>
<organism evidence="2 3">
    <name type="scientific">Candidatus Undinarchaeum marinum</name>
    <dbReference type="NCBI Taxonomy" id="2756141"/>
    <lineage>
        <taxon>Archaea</taxon>
        <taxon>Candidatus Undinarchaeota</taxon>
        <taxon>Candidatus Undinarchaeia</taxon>
        <taxon>Candidatus Undinarchaeales</taxon>
        <taxon>Candidatus Undinarchaeaceae</taxon>
        <taxon>Candidatus Undinarchaeum</taxon>
    </lineage>
</organism>
<gene>
    <name evidence="2" type="ORF">H1011_03265</name>
</gene>
<proteinExistence type="predicted"/>
<dbReference type="InterPro" id="IPR041120">
    <property type="entry name" value="PIN_9"/>
</dbReference>
<sequence>MKVNKVILDTNALLIPGKKGGRDIFSDLEHFLGSYDAIIPSFVADEVRKLSETGRGQTKAAAKLALNHIIPKARLVEVDKGQRTVDSAILAFAQESGAYVYTNDRGLRDRAKKRNILTIYISQKKYPKKSRHPKA</sequence>
<name>A0A832X5H4_9ARCH</name>
<evidence type="ECO:0000313" key="3">
    <source>
        <dbReference type="Proteomes" id="UP000604391"/>
    </source>
</evidence>
<dbReference type="AlphaFoldDB" id="A0A832X5H4"/>
<feature type="domain" description="PIN" evidence="1">
    <location>
        <begin position="4"/>
        <end position="109"/>
    </location>
</feature>